<dbReference type="PROSITE" id="PS51257">
    <property type="entry name" value="PROKAR_LIPOPROTEIN"/>
    <property type="match status" value="1"/>
</dbReference>
<dbReference type="OrthoDB" id="9844537at2"/>
<protein>
    <recommendedName>
        <fullName evidence="3">Lipoprotein</fullName>
    </recommendedName>
</protein>
<gene>
    <name evidence="1" type="ORF">PTE30175_04030</name>
</gene>
<evidence type="ECO:0000313" key="2">
    <source>
        <dbReference type="Proteomes" id="UP000414233"/>
    </source>
</evidence>
<dbReference type="AlphaFoldDB" id="A0A5E4XWQ9"/>
<keyword evidence="2" id="KW-1185">Reference proteome</keyword>
<dbReference type="Proteomes" id="UP000414233">
    <property type="component" value="Unassembled WGS sequence"/>
</dbReference>
<sequence>MRAYQLRTIGIAASAALLLAACPLPLPRGYWSDARANVPETAPDSIKKGETTREDVLMQFGEPDTVAVDETWIEYGSSYSLGGVVFVLPSGENIGAAGAVRVRYRRMIIEFDPQGVTTEVILESSKCFQYFAGMTGTTRTDHDAGGETKPCLDQFGMDVPEKFHLPDVRK</sequence>
<proteinExistence type="predicted"/>
<evidence type="ECO:0008006" key="3">
    <source>
        <dbReference type="Google" id="ProtNLM"/>
    </source>
</evidence>
<name>A0A5E4XWQ9_9BURK</name>
<dbReference type="RefSeq" id="WP_150698836.1">
    <property type="nucleotide sequence ID" value="NZ_CABPRZ010000020.1"/>
</dbReference>
<evidence type="ECO:0000313" key="1">
    <source>
        <dbReference type="EMBL" id="VVE40485.1"/>
    </source>
</evidence>
<dbReference type="EMBL" id="CABPRZ010000020">
    <property type="protein sequence ID" value="VVE40485.1"/>
    <property type="molecule type" value="Genomic_DNA"/>
</dbReference>
<accession>A0A5E4XWQ9</accession>
<reference evidence="1 2" key="1">
    <citation type="submission" date="2019-08" db="EMBL/GenBank/DDBJ databases">
        <authorList>
            <person name="Peeters C."/>
        </authorList>
    </citation>
    <scope>NUCLEOTIDE SEQUENCE [LARGE SCALE GENOMIC DNA]</scope>
    <source>
        <strain evidence="1 2">LMG 30175</strain>
    </source>
</reference>
<organism evidence="1 2">
    <name type="scientific">Pandoraea terrae</name>
    <dbReference type="NCBI Taxonomy" id="1537710"/>
    <lineage>
        <taxon>Bacteria</taxon>
        <taxon>Pseudomonadati</taxon>
        <taxon>Pseudomonadota</taxon>
        <taxon>Betaproteobacteria</taxon>
        <taxon>Burkholderiales</taxon>
        <taxon>Burkholderiaceae</taxon>
        <taxon>Pandoraea</taxon>
    </lineage>
</organism>